<dbReference type="InterPro" id="IPR036388">
    <property type="entry name" value="WH-like_DNA-bd_sf"/>
</dbReference>
<evidence type="ECO:0000256" key="1">
    <source>
        <dbReference type="ARBA" id="ARBA00009437"/>
    </source>
</evidence>
<evidence type="ECO:0000313" key="7">
    <source>
        <dbReference type="Proteomes" id="UP000522163"/>
    </source>
</evidence>
<dbReference type="AlphaFoldDB" id="A0A7W9W304"/>
<dbReference type="GeneID" id="85014983"/>
<dbReference type="Proteomes" id="UP000522163">
    <property type="component" value="Unassembled WGS sequence"/>
</dbReference>
<dbReference type="InterPro" id="IPR000847">
    <property type="entry name" value="LysR_HTH_N"/>
</dbReference>
<dbReference type="InterPro" id="IPR005119">
    <property type="entry name" value="LysR_subst-bd"/>
</dbReference>
<dbReference type="EMBL" id="JACHHH010000006">
    <property type="protein sequence ID" value="MBB6041464.1"/>
    <property type="molecule type" value="Genomic_DNA"/>
</dbReference>
<dbReference type="SUPFAM" id="SSF46785">
    <property type="entry name" value="Winged helix' DNA-binding domain"/>
    <property type="match status" value="1"/>
</dbReference>
<proteinExistence type="inferred from homology"/>
<dbReference type="Pfam" id="PF00126">
    <property type="entry name" value="HTH_1"/>
    <property type="match status" value="1"/>
</dbReference>
<dbReference type="InterPro" id="IPR047788">
    <property type="entry name" value="LysR-like_Sec_metab"/>
</dbReference>
<comment type="caution">
    <text evidence="6">The sequence shown here is derived from an EMBL/GenBank/DDBJ whole genome shotgun (WGS) entry which is preliminary data.</text>
</comment>
<feature type="domain" description="HTH lysR-type" evidence="5">
    <location>
        <begin position="1"/>
        <end position="58"/>
    </location>
</feature>
<keyword evidence="4" id="KW-0804">Transcription</keyword>
<dbReference type="Gene3D" id="3.40.190.10">
    <property type="entry name" value="Periplasmic binding protein-like II"/>
    <property type="match status" value="2"/>
</dbReference>
<dbReference type="GO" id="GO:0000976">
    <property type="term" value="F:transcription cis-regulatory region binding"/>
    <property type="evidence" value="ECO:0007669"/>
    <property type="project" value="TreeGrafter"/>
</dbReference>
<dbReference type="PANTHER" id="PTHR30126:SF40">
    <property type="entry name" value="HTH-TYPE TRANSCRIPTIONAL REGULATOR GLTR"/>
    <property type="match status" value="1"/>
</dbReference>
<name>A0A7W9W304_9FIRM</name>
<dbReference type="SUPFAM" id="SSF53850">
    <property type="entry name" value="Periplasmic binding protein-like II"/>
    <property type="match status" value="1"/>
</dbReference>
<evidence type="ECO:0000256" key="3">
    <source>
        <dbReference type="ARBA" id="ARBA00023125"/>
    </source>
</evidence>
<organism evidence="6 7">
    <name type="scientific">Oribacterium sinus</name>
    <dbReference type="NCBI Taxonomy" id="237576"/>
    <lineage>
        <taxon>Bacteria</taxon>
        <taxon>Bacillati</taxon>
        <taxon>Bacillota</taxon>
        <taxon>Clostridia</taxon>
        <taxon>Lachnospirales</taxon>
        <taxon>Lachnospiraceae</taxon>
        <taxon>Oribacterium</taxon>
    </lineage>
</organism>
<evidence type="ECO:0000256" key="4">
    <source>
        <dbReference type="ARBA" id="ARBA00023163"/>
    </source>
</evidence>
<dbReference type="PANTHER" id="PTHR30126">
    <property type="entry name" value="HTH-TYPE TRANSCRIPTIONAL REGULATOR"/>
    <property type="match status" value="1"/>
</dbReference>
<keyword evidence="2" id="KW-0805">Transcription regulation</keyword>
<dbReference type="Pfam" id="PF03466">
    <property type="entry name" value="LysR_substrate"/>
    <property type="match status" value="1"/>
</dbReference>
<reference evidence="6 7" key="1">
    <citation type="submission" date="2020-08" db="EMBL/GenBank/DDBJ databases">
        <title>Genomic Encyclopedia of Type Strains, Phase IV (KMG-IV): sequencing the most valuable type-strain genomes for metagenomic binning, comparative biology and taxonomic classification.</title>
        <authorList>
            <person name="Goeker M."/>
        </authorList>
    </citation>
    <scope>NUCLEOTIDE SEQUENCE [LARGE SCALE GENOMIC DNA]</scope>
    <source>
        <strain evidence="6 7">DSM 17245</strain>
    </source>
</reference>
<protein>
    <submittedName>
        <fullName evidence="6">DNA-binding transcriptional LysR family regulator</fullName>
    </submittedName>
</protein>
<dbReference type="RefSeq" id="WP_183684073.1">
    <property type="nucleotide sequence ID" value="NZ_CAUQIH010000030.1"/>
</dbReference>
<comment type="similarity">
    <text evidence="1">Belongs to the LysR transcriptional regulatory family.</text>
</comment>
<evidence type="ECO:0000259" key="5">
    <source>
        <dbReference type="PROSITE" id="PS50931"/>
    </source>
</evidence>
<dbReference type="NCBIfam" id="NF040786">
    <property type="entry name" value="LysR_Sec_metab"/>
    <property type="match status" value="1"/>
</dbReference>
<keyword evidence="3 6" id="KW-0238">DNA-binding</keyword>
<dbReference type="InterPro" id="IPR036390">
    <property type="entry name" value="WH_DNA-bd_sf"/>
</dbReference>
<sequence>MNIKQLEAFVRIVKNKSFSQTAKELYLTQPTVSSYISSLEEDLGVQLFNRTTKEVHTTNEGEQIYLYAKDIVNLSNKIRNAFKDEEKEEVNEIIISASSIPAQYLLPGILANFSKRYPNTEFRIHETDSKGAVTDVAEHRSDLAFSGSIVPMSNCNFLPFYEDELILVTPNTEFYQNKQKEGDLSFLRKADFVMRENGSGTKKEAINLLTQMGLKPEELKVVARFANTGAILLSVKEGIGVAIVSRLAARNAIKNKELLDFPLQEDGYFRKIYLVSNNHYPMSNRVKLFLQMMQNHVEKQKIL</sequence>
<dbReference type="Gene3D" id="1.10.10.10">
    <property type="entry name" value="Winged helix-like DNA-binding domain superfamily/Winged helix DNA-binding domain"/>
    <property type="match status" value="1"/>
</dbReference>
<dbReference type="PROSITE" id="PS50931">
    <property type="entry name" value="HTH_LYSR"/>
    <property type="match status" value="1"/>
</dbReference>
<accession>A0A7W9W304</accession>
<evidence type="ECO:0000313" key="6">
    <source>
        <dbReference type="EMBL" id="MBB6041464.1"/>
    </source>
</evidence>
<dbReference type="PRINTS" id="PR00039">
    <property type="entry name" value="HTHLYSR"/>
</dbReference>
<dbReference type="GO" id="GO:0003700">
    <property type="term" value="F:DNA-binding transcription factor activity"/>
    <property type="evidence" value="ECO:0007669"/>
    <property type="project" value="InterPro"/>
</dbReference>
<gene>
    <name evidence="6" type="ORF">HNQ46_001444</name>
</gene>
<dbReference type="FunFam" id="1.10.10.10:FF:000001">
    <property type="entry name" value="LysR family transcriptional regulator"/>
    <property type="match status" value="1"/>
</dbReference>
<evidence type="ECO:0000256" key="2">
    <source>
        <dbReference type="ARBA" id="ARBA00023015"/>
    </source>
</evidence>